<dbReference type="Gene3D" id="3.80.10.10">
    <property type="entry name" value="Ribonuclease Inhibitor"/>
    <property type="match status" value="1"/>
</dbReference>
<gene>
    <name evidence="1" type="ORF">R3P38DRAFT_2599841</name>
</gene>
<protein>
    <recommendedName>
        <fullName evidence="3">F-box domain-containing protein</fullName>
    </recommendedName>
</protein>
<dbReference type="Proteomes" id="UP001362999">
    <property type="component" value="Unassembled WGS sequence"/>
</dbReference>
<keyword evidence="2" id="KW-1185">Reference proteome</keyword>
<dbReference type="InterPro" id="IPR032675">
    <property type="entry name" value="LRR_dom_sf"/>
</dbReference>
<dbReference type="SUPFAM" id="SSF52047">
    <property type="entry name" value="RNI-like"/>
    <property type="match status" value="1"/>
</dbReference>
<dbReference type="AlphaFoldDB" id="A0AAW0E3E7"/>
<evidence type="ECO:0008006" key="3">
    <source>
        <dbReference type="Google" id="ProtNLM"/>
    </source>
</evidence>
<evidence type="ECO:0000313" key="2">
    <source>
        <dbReference type="Proteomes" id="UP001362999"/>
    </source>
</evidence>
<comment type="caution">
    <text evidence="1">The sequence shown here is derived from an EMBL/GenBank/DDBJ whole genome shotgun (WGS) entry which is preliminary data.</text>
</comment>
<evidence type="ECO:0000313" key="1">
    <source>
        <dbReference type="EMBL" id="KAK7058202.1"/>
    </source>
</evidence>
<proteinExistence type="predicted"/>
<organism evidence="1 2">
    <name type="scientific">Favolaschia claudopus</name>
    <dbReference type="NCBI Taxonomy" id="2862362"/>
    <lineage>
        <taxon>Eukaryota</taxon>
        <taxon>Fungi</taxon>
        <taxon>Dikarya</taxon>
        <taxon>Basidiomycota</taxon>
        <taxon>Agaricomycotina</taxon>
        <taxon>Agaricomycetes</taxon>
        <taxon>Agaricomycetidae</taxon>
        <taxon>Agaricales</taxon>
        <taxon>Marasmiineae</taxon>
        <taxon>Mycenaceae</taxon>
        <taxon>Favolaschia</taxon>
    </lineage>
</organism>
<name>A0AAW0E3E7_9AGAR</name>
<reference evidence="1 2" key="1">
    <citation type="journal article" date="2024" name="J Genomics">
        <title>Draft genome sequencing and assembly of Favolaschia claudopus CIRM-BRFM 2984 isolated from oak limbs.</title>
        <authorList>
            <person name="Navarro D."/>
            <person name="Drula E."/>
            <person name="Chaduli D."/>
            <person name="Cazenave R."/>
            <person name="Ahrendt S."/>
            <person name="Wang J."/>
            <person name="Lipzen A."/>
            <person name="Daum C."/>
            <person name="Barry K."/>
            <person name="Grigoriev I.V."/>
            <person name="Favel A."/>
            <person name="Rosso M.N."/>
            <person name="Martin F."/>
        </authorList>
    </citation>
    <scope>NUCLEOTIDE SEQUENCE [LARGE SCALE GENOMIC DNA]</scope>
    <source>
        <strain evidence="1 2">CIRM-BRFM 2984</strain>
    </source>
</reference>
<dbReference type="EMBL" id="JAWWNJ010000004">
    <property type="protein sequence ID" value="KAK7058202.1"/>
    <property type="molecule type" value="Genomic_DNA"/>
</dbReference>
<sequence>MHRCLEIPEILSLICDEYDGPYRTSSSPPTLAALARSCKSFTETALRALWRQQTSLNPLLRLMPPDLLKSPDSNLHPQTRKWQLLRPIMATDWERAKLYAARVRGLTMSSSAWVQITEILPILSACSPSGFIFPCLLAFTLRTSWSYDNVSSVRAFLPPTLTKLVYSCRFTLPAASLLSVIPSTCPSLRHVNIFVAAVDALIEPAPAISSFLGGLHHLVSLSMHRSECTLPTILHLGQLSTLTCLELSSIPAAVSSLPSDHPPLFPSLQSLAVFSIEVRLASGLITRCTNAHLASLSFTFASHATHADLELLYDALRTSCSHKTLQRLELQDSETIAPPPTGSAKYGLTRSVLNKLSVFSALENLSIRTFSLDIDDKAAAELTTSWPELTSLELAAIDIELWIAEPQLTVHSLSSIAKNCPRLATLDIQLNATAVDFDDENENWTEVNLTTPLPARVINGSLGTLDVELSPITDPPVVARFLSGLFPNLRYITTNYENHADSDEELSPVSLERHALWKQVQDQIPHFVAARREEFARGAHAVYVYEDI</sequence>
<accession>A0AAW0E3E7</accession>